<dbReference type="Proteomes" id="UP000294656">
    <property type="component" value="Unassembled WGS sequence"/>
</dbReference>
<dbReference type="GO" id="GO:0005829">
    <property type="term" value="C:cytosol"/>
    <property type="evidence" value="ECO:0007669"/>
    <property type="project" value="TreeGrafter"/>
</dbReference>
<dbReference type="OrthoDB" id="9809312at2"/>
<sequence length="105" mass="11498">MSDVKAVFDSMVDRFDADEADDMEAIFQFDVDESEQYYVTVDDSGCTLEKGESDDATVTLEMDADTLKAVMSGELDGMAAFMQGKIRADGDIMLATKLTQIFPNG</sequence>
<proteinExistence type="predicted"/>
<dbReference type="RefSeq" id="WP_133503042.1">
    <property type="nucleotide sequence ID" value="NZ_SNXC01000010.1"/>
</dbReference>
<evidence type="ECO:0000313" key="3">
    <source>
        <dbReference type="Proteomes" id="UP000294656"/>
    </source>
</evidence>
<keyword evidence="3" id="KW-1185">Reference proteome</keyword>
<dbReference type="EMBL" id="SNXC01000010">
    <property type="protein sequence ID" value="TDO98820.1"/>
    <property type="molecule type" value="Genomic_DNA"/>
</dbReference>
<reference evidence="2 3" key="1">
    <citation type="submission" date="2019-03" db="EMBL/GenBank/DDBJ databases">
        <title>Genomic Encyclopedia of Type Strains, Phase III (KMG-III): the genomes of soil and plant-associated and newly described type strains.</title>
        <authorList>
            <person name="Whitman W."/>
        </authorList>
    </citation>
    <scope>NUCLEOTIDE SEQUENCE [LARGE SCALE GENOMIC DNA]</scope>
    <source>
        <strain evidence="2 3">CECT 7378</strain>
    </source>
</reference>
<dbReference type="SUPFAM" id="SSF55718">
    <property type="entry name" value="SCP-like"/>
    <property type="match status" value="1"/>
</dbReference>
<feature type="domain" description="SCP2" evidence="1">
    <location>
        <begin position="17"/>
        <end position="102"/>
    </location>
</feature>
<dbReference type="Pfam" id="PF02036">
    <property type="entry name" value="SCP2"/>
    <property type="match status" value="1"/>
</dbReference>
<protein>
    <submittedName>
        <fullName evidence="2">Putative sterol carrier protein</fullName>
    </submittedName>
</protein>
<comment type="caution">
    <text evidence="2">The sequence shown here is derived from an EMBL/GenBank/DDBJ whole genome shotgun (WGS) entry which is preliminary data.</text>
</comment>
<gene>
    <name evidence="2" type="ORF">DFP79_1233</name>
</gene>
<accession>A0A4R6MDL9</accession>
<dbReference type="InterPro" id="IPR036527">
    <property type="entry name" value="SCP2_sterol-bd_dom_sf"/>
</dbReference>
<organism evidence="2 3">
    <name type="scientific">Marinomonas balearica</name>
    <dbReference type="NCBI Taxonomy" id="491947"/>
    <lineage>
        <taxon>Bacteria</taxon>
        <taxon>Pseudomonadati</taxon>
        <taxon>Pseudomonadota</taxon>
        <taxon>Gammaproteobacteria</taxon>
        <taxon>Oceanospirillales</taxon>
        <taxon>Oceanospirillaceae</taxon>
        <taxon>Marinomonas</taxon>
    </lineage>
</organism>
<dbReference type="Gene3D" id="3.30.1050.10">
    <property type="entry name" value="SCP2 sterol-binding domain"/>
    <property type="match status" value="1"/>
</dbReference>
<dbReference type="PANTHER" id="PTHR10094:SF25">
    <property type="entry name" value="SCP2 STEROL-BINDING DOMAIN-CONTAINING PROTEIN 1"/>
    <property type="match status" value="1"/>
</dbReference>
<name>A0A4R6MDL9_9GAMM</name>
<evidence type="ECO:0000313" key="2">
    <source>
        <dbReference type="EMBL" id="TDO98820.1"/>
    </source>
</evidence>
<dbReference type="PANTHER" id="PTHR10094">
    <property type="entry name" value="STEROL CARRIER PROTEIN 2 SCP-2 FAMILY PROTEIN"/>
    <property type="match status" value="1"/>
</dbReference>
<evidence type="ECO:0000259" key="1">
    <source>
        <dbReference type="Pfam" id="PF02036"/>
    </source>
</evidence>
<dbReference type="AlphaFoldDB" id="A0A4R6MDL9"/>
<dbReference type="InterPro" id="IPR003033">
    <property type="entry name" value="SCP2_sterol-bd_dom"/>
</dbReference>